<organism evidence="1 2">
    <name type="scientific">Setomelanomma holmii</name>
    <dbReference type="NCBI Taxonomy" id="210430"/>
    <lineage>
        <taxon>Eukaryota</taxon>
        <taxon>Fungi</taxon>
        <taxon>Dikarya</taxon>
        <taxon>Ascomycota</taxon>
        <taxon>Pezizomycotina</taxon>
        <taxon>Dothideomycetes</taxon>
        <taxon>Pleosporomycetidae</taxon>
        <taxon>Pleosporales</taxon>
        <taxon>Pleosporineae</taxon>
        <taxon>Phaeosphaeriaceae</taxon>
        <taxon>Setomelanomma</taxon>
    </lineage>
</organism>
<reference evidence="1" key="1">
    <citation type="journal article" date="2020" name="Stud. Mycol.">
        <title>101 Dothideomycetes genomes: a test case for predicting lifestyles and emergence of pathogens.</title>
        <authorList>
            <person name="Haridas S."/>
            <person name="Albert R."/>
            <person name="Binder M."/>
            <person name="Bloem J."/>
            <person name="Labutti K."/>
            <person name="Salamov A."/>
            <person name="Andreopoulos B."/>
            <person name="Baker S."/>
            <person name="Barry K."/>
            <person name="Bills G."/>
            <person name="Bluhm B."/>
            <person name="Cannon C."/>
            <person name="Castanera R."/>
            <person name="Culley D."/>
            <person name="Daum C."/>
            <person name="Ezra D."/>
            <person name="Gonzalez J."/>
            <person name="Henrissat B."/>
            <person name="Kuo A."/>
            <person name="Liang C."/>
            <person name="Lipzen A."/>
            <person name="Lutzoni F."/>
            <person name="Magnuson J."/>
            <person name="Mondo S."/>
            <person name="Nolan M."/>
            <person name="Ohm R."/>
            <person name="Pangilinan J."/>
            <person name="Park H.-J."/>
            <person name="Ramirez L."/>
            <person name="Alfaro M."/>
            <person name="Sun H."/>
            <person name="Tritt A."/>
            <person name="Yoshinaga Y."/>
            <person name="Zwiers L.-H."/>
            <person name="Turgeon B."/>
            <person name="Goodwin S."/>
            <person name="Spatafora J."/>
            <person name="Crous P."/>
            <person name="Grigoriev I."/>
        </authorList>
    </citation>
    <scope>NUCLEOTIDE SEQUENCE</scope>
    <source>
        <strain evidence="1">CBS 110217</strain>
    </source>
</reference>
<accession>A0A9P4LKV2</accession>
<feature type="non-terminal residue" evidence="1">
    <location>
        <position position="144"/>
    </location>
</feature>
<feature type="non-terminal residue" evidence="1">
    <location>
        <position position="1"/>
    </location>
</feature>
<evidence type="ECO:0000313" key="1">
    <source>
        <dbReference type="EMBL" id="KAF2027389.1"/>
    </source>
</evidence>
<gene>
    <name evidence="1" type="ORF">EK21DRAFT_25411</name>
</gene>
<proteinExistence type="predicted"/>
<name>A0A9P4LKV2_9PLEO</name>
<protein>
    <submittedName>
        <fullName evidence="1">Uncharacterized protein</fullName>
    </submittedName>
</protein>
<sequence length="144" mass="16412">EDFWNDYPRQMRQRVRKAAGRPALTDVVVLASMINEVVRQLERPIELPVLALISFPALSGLYQEDITDATFYAGLCQLRNGYEFHPHEVVAAYAGDIFGLERRYDNSSTCSTGEKKFPIRHLLLVECTKVALLLHHDVMSEAFE</sequence>
<dbReference type="OrthoDB" id="3643156at2759"/>
<dbReference type="AlphaFoldDB" id="A0A9P4LKV2"/>
<comment type="caution">
    <text evidence="1">The sequence shown here is derived from an EMBL/GenBank/DDBJ whole genome shotgun (WGS) entry which is preliminary data.</text>
</comment>
<keyword evidence="2" id="KW-1185">Reference proteome</keyword>
<dbReference type="EMBL" id="ML978227">
    <property type="protein sequence ID" value="KAF2027389.1"/>
    <property type="molecule type" value="Genomic_DNA"/>
</dbReference>
<evidence type="ECO:0000313" key="2">
    <source>
        <dbReference type="Proteomes" id="UP000799777"/>
    </source>
</evidence>
<dbReference type="Proteomes" id="UP000799777">
    <property type="component" value="Unassembled WGS sequence"/>
</dbReference>